<protein>
    <recommendedName>
        <fullName evidence="3">Outer membrane protein beta-barrel domain-containing protein</fullName>
    </recommendedName>
</protein>
<organism evidence="1 2">
    <name type="scientific">Melittangium boletus DSM 14713</name>
    <dbReference type="NCBI Taxonomy" id="1294270"/>
    <lineage>
        <taxon>Bacteria</taxon>
        <taxon>Pseudomonadati</taxon>
        <taxon>Myxococcota</taxon>
        <taxon>Myxococcia</taxon>
        <taxon>Myxococcales</taxon>
        <taxon>Cystobacterineae</taxon>
        <taxon>Archangiaceae</taxon>
        <taxon>Melittangium</taxon>
    </lineage>
</organism>
<dbReference type="KEGG" id="mbd:MEBOL_002753"/>
<evidence type="ECO:0000313" key="1">
    <source>
        <dbReference type="EMBL" id="ATB29304.1"/>
    </source>
</evidence>
<dbReference type="EMBL" id="CP022163">
    <property type="protein sequence ID" value="ATB29304.1"/>
    <property type="molecule type" value="Genomic_DNA"/>
</dbReference>
<dbReference type="Proteomes" id="UP000217289">
    <property type="component" value="Chromosome"/>
</dbReference>
<dbReference type="InterPro" id="IPR011250">
    <property type="entry name" value="OMP/PagP_B-barrel"/>
</dbReference>
<evidence type="ECO:0008006" key="3">
    <source>
        <dbReference type="Google" id="ProtNLM"/>
    </source>
</evidence>
<evidence type="ECO:0000313" key="2">
    <source>
        <dbReference type="Proteomes" id="UP000217289"/>
    </source>
</evidence>
<proteinExistence type="predicted"/>
<gene>
    <name evidence="1" type="ORF">MEBOL_002753</name>
</gene>
<reference evidence="1 2" key="1">
    <citation type="submission" date="2017-06" db="EMBL/GenBank/DDBJ databases">
        <authorList>
            <person name="Kim H.J."/>
            <person name="Triplett B.A."/>
        </authorList>
    </citation>
    <scope>NUCLEOTIDE SEQUENCE [LARGE SCALE GENOMIC DNA]</scope>
    <source>
        <strain evidence="1 2">DSM 14713</strain>
    </source>
</reference>
<dbReference type="AlphaFoldDB" id="A0A250IBR7"/>
<dbReference type="SUPFAM" id="SSF56925">
    <property type="entry name" value="OMPA-like"/>
    <property type="match status" value="1"/>
</dbReference>
<sequence>MGVDPAGRVCVKLRPLMRRVTSLGSLVVVLWAGSSAAGPWRGYASATTGAVLDHTSGIRAQGGALQAYVGVETPFGLSLGLVGEGAQTWGGNYQGLKTELDYMSLGVEMRLRFMREGGVNPWVGLRVAGSRSTPLTFPKSLPSIEDIQEAPRRMLHSGLSTALRLGVDAWFGEHLGITASTAWQWCDVRVDDITTNPPTQACTQPLHSILLGPTLRF</sequence>
<accession>A0A250IBR7</accession>
<name>A0A250IBR7_9BACT</name>
<keyword evidence="2" id="KW-1185">Reference proteome</keyword>